<sequence length="447" mass="49802">MVPVNANKSSTVPAVRHDSIQESHVAALPSRKRRRVEQLPSPESLSRSEDMGGSDTCSIINKISRAANVPEEWRDALDPVLNNTIDARESRIRPFRNAILSGRLAPLTNCAYGIAEDALDNVDIRQPIIWSGKDHVGVNTADIRTAIEDAFCGFGESAKKIKANGQHYEADYTTRQLHACQKPEINLRTVQGYHDTSRTPQYLVLNVLDHGFPFFVPKMIEEREHPFYNDEGQVDHLWGANYTPGGVAIDLHIDNGARGSTWHGEGPKLWTLYPPTPNNVSLLCEKHAENNRYELIEEELEGGCYAVFFSTQSIEIPPGWLHATYALGSGFVNGTNWWCAEGLEVSAEIYSNEIRLGQSQDLWYVHMLLRTLSAAVTAPKGAFYVEVVNGLRKLCPQKMGRPLSDFVKGKIGNKKVKELSERIQKKIKADMPDAKCDTCSSLLGHLP</sequence>
<evidence type="ECO:0000259" key="2">
    <source>
        <dbReference type="PROSITE" id="PS51184"/>
    </source>
</evidence>
<evidence type="ECO:0000256" key="1">
    <source>
        <dbReference type="SAM" id="MobiDB-lite"/>
    </source>
</evidence>
<dbReference type="Proteomes" id="UP000799324">
    <property type="component" value="Unassembled WGS sequence"/>
</dbReference>
<dbReference type="InterPro" id="IPR003347">
    <property type="entry name" value="JmjC_dom"/>
</dbReference>
<feature type="domain" description="JmjC" evidence="2">
    <location>
        <begin position="214"/>
        <end position="354"/>
    </location>
</feature>
<dbReference type="Gene3D" id="2.60.120.650">
    <property type="entry name" value="Cupin"/>
    <property type="match status" value="1"/>
</dbReference>
<dbReference type="EMBL" id="MU004336">
    <property type="protein sequence ID" value="KAF2656482.1"/>
    <property type="molecule type" value="Genomic_DNA"/>
</dbReference>
<name>A0A6A6T9Z8_9PLEO</name>
<gene>
    <name evidence="3" type="ORF">K491DRAFT_692041</name>
</gene>
<reference evidence="3" key="1">
    <citation type="journal article" date="2020" name="Stud. Mycol.">
        <title>101 Dothideomycetes genomes: a test case for predicting lifestyles and emergence of pathogens.</title>
        <authorList>
            <person name="Haridas S."/>
            <person name="Albert R."/>
            <person name="Binder M."/>
            <person name="Bloem J."/>
            <person name="Labutti K."/>
            <person name="Salamov A."/>
            <person name="Andreopoulos B."/>
            <person name="Baker S."/>
            <person name="Barry K."/>
            <person name="Bills G."/>
            <person name="Bluhm B."/>
            <person name="Cannon C."/>
            <person name="Castanera R."/>
            <person name="Culley D."/>
            <person name="Daum C."/>
            <person name="Ezra D."/>
            <person name="Gonzalez J."/>
            <person name="Henrissat B."/>
            <person name="Kuo A."/>
            <person name="Liang C."/>
            <person name="Lipzen A."/>
            <person name="Lutzoni F."/>
            <person name="Magnuson J."/>
            <person name="Mondo S."/>
            <person name="Nolan M."/>
            <person name="Ohm R."/>
            <person name="Pangilinan J."/>
            <person name="Park H.-J."/>
            <person name="Ramirez L."/>
            <person name="Alfaro M."/>
            <person name="Sun H."/>
            <person name="Tritt A."/>
            <person name="Yoshinaga Y."/>
            <person name="Zwiers L.-H."/>
            <person name="Turgeon B."/>
            <person name="Goodwin S."/>
            <person name="Spatafora J."/>
            <person name="Crous P."/>
            <person name="Grigoriev I."/>
        </authorList>
    </citation>
    <scope>NUCLEOTIDE SEQUENCE</scope>
    <source>
        <strain evidence="3">CBS 122681</strain>
    </source>
</reference>
<evidence type="ECO:0000313" key="4">
    <source>
        <dbReference type="Proteomes" id="UP000799324"/>
    </source>
</evidence>
<evidence type="ECO:0000313" key="3">
    <source>
        <dbReference type="EMBL" id="KAF2656482.1"/>
    </source>
</evidence>
<proteinExistence type="predicted"/>
<feature type="compositionally biased region" description="Polar residues" evidence="1">
    <location>
        <begin position="1"/>
        <end position="12"/>
    </location>
</feature>
<accession>A0A6A6T9Z8</accession>
<dbReference type="SUPFAM" id="SSF51197">
    <property type="entry name" value="Clavaminate synthase-like"/>
    <property type="match status" value="1"/>
</dbReference>
<dbReference type="AlphaFoldDB" id="A0A6A6T9Z8"/>
<keyword evidence="4" id="KW-1185">Reference proteome</keyword>
<dbReference type="OrthoDB" id="3790934at2759"/>
<organism evidence="3 4">
    <name type="scientific">Lophiostoma macrostomum CBS 122681</name>
    <dbReference type="NCBI Taxonomy" id="1314788"/>
    <lineage>
        <taxon>Eukaryota</taxon>
        <taxon>Fungi</taxon>
        <taxon>Dikarya</taxon>
        <taxon>Ascomycota</taxon>
        <taxon>Pezizomycotina</taxon>
        <taxon>Dothideomycetes</taxon>
        <taxon>Pleosporomycetidae</taxon>
        <taxon>Pleosporales</taxon>
        <taxon>Lophiostomataceae</taxon>
        <taxon>Lophiostoma</taxon>
    </lineage>
</organism>
<feature type="region of interest" description="Disordered" evidence="1">
    <location>
        <begin position="1"/>
        <end position="53"/>
    </location>
</feature>
<dbReference type="PROSITE" id="PS51184">
    <property type="entry name" value="JMJC"/>
    <property type="match status" value="1"/>
</dbReference>
<protein>
    <recommendedName>
        <fullName evidence="2">JmjC domain-containing protein</fullName>
    </recommendedName>
</protein>